<dbReference type="InterPro" id="IPR058625">
    <property type="entry name" value="MdtA-like_BSH"/>
</dbReference>
<evidence type="ECO:0000313" key="9">
    <source>
        <dbReference type="Proteomes" id="UP000070160"/>
    </source>
</evidence>
<dbReference type="Gene3D" id="2.40.420.20">
    <property type="match status" value="1"/>
</dbReference>
<dbReference type="NCBIfam" id="TIGR01730">
    <property type="entry name" value="RND_mfp"/>
    <property type="match status" value="1"/>
</dbReference>
<dbReference type="PROSITE" id="PS51257">
    <property type="entry name" value="PROKAR_LIPOPROTEIN"/>
    <property type="match status" value="1"/>
</dbReference>
<dbReference type="GO" id="GO:0005886">
    <property type="term" value="C:plasma membrane"/>
    <property type="evidence" value="ECO:0007669"/>
    <property type="project" value="TreeGrafter"/>
</dbReference>
<dbReference type="Gene3D" id="2.40.50.100">
    <property type="match status" value="1"/>
</dbReference>
<proteinExistence type="inferred from homology"/>
<dbReference type="InterPro" id="IPR006143">
    <property type="entry name" value="RND_pump_MFP"/>
</dbReference>
<dbReference type="SUPFAM" id="SSF111369">
    <property type="entry name" value="HlyD-like secretion proteins"/>
    <property type="match status" value="1"/>
</dbReference>
<evidence type="ECO:0000256" key="1">
    <source>
        <dbReference type="ARBA" id="ARBA00004196"/>
    </source>
</evidence>
<dbReference type="Gene3D" id="1.10.287.470">
    <property type="entry name" value="Helix hairpin bin"/>
    <property type="match status" value="1"/>
</dbReference>
<evidence type="ECO:0000259" key="6">
    <source>
        <dbReference type="Pfam" id="PF25944"/>
    </source>
</evidence>
<dbReference type="Pfam" id="PF25876">
    <property type="entry name" value="HH_MFP_RND"/>
    <property type="match status" value="1"/>
</dbReference>
<evidence type="ECO:0000313" key="8">
    <source>
        <dbReference type="EMBL" id="KXB90763.1"/>
    </source>
</evidence>
<dbReference type="RefSeq" id="WP_062486034.1">
    <property type="nucleotide sequence ID" value="NZ_KQ960952.1"/>
</dbReference>
<dbReference type="GO" id="GO:0022857">
    <property type="term" value="F:transmembrane transporter activity"/>
    <property type="evidence" value="ECO:0007669"/>
    <property type="project" value="InterPro"/>
</dbReference>
<keyword evidence="9" id="KW-1185">Reference proteome</keyword>
<dbReference type="Proteomes" id="UP000070160">
    <property type="component" value="Unassembled WGS sequence"/>
</dbReference>
<dbReference type="Pfam" id="PF25917">
    <property type="entry name" value="BSH_RND"/>
    <property type="match status" value="1"/>
</dbReference>
<feature type="signal peptide" evidence="3">
    <location>
        <begin position="1"/>
        <end position="28"/>
    </location>
</feature>
<comment type="subcellular location">
    <subcellularLocation>
        <location evidence="1">Cell envelope</location>
    </subcellularLocation>
</comment>
<gene>
    <name evidence="8" type="ORF">HMPREF3182_01188</name>
</gene>
<protein>
    <submittedName>
        <fullName evidence="8">Efflux transporter, RND family, MFP subunit</fullName>
    </submittedName>
</protein>
<accession>A0A134CEW8</accession>
<organism evidence="8 9">
    <name type="scientific">Megasphaera hutchinsoni</name>
    <dbReference type="NCBI Taxonomy" id="1588748"/>
    <lineage>
        <taxon>Bacteria</taxon>
        <taxon>Bacillati</taxon>
        <taxon>Bacillota</taxon>
        <taxon>Negativicutes</taxon>
        <taxon>Veillonellales</taxon>
        <taxon>Veillonellaceae</taxon>
        <taxon>Megasphaera</taxon>
    </lineage>
</organism>
<feature type="chain" id="PRO_5007463359" evidence="3">
    <location>
        <begin position="29"/>
        <end position="386"/>
    </location>
</feature>
<dbReference type="Pfam" id="PF25944">
    <property type="entry name" value="Beta-barrel_RND"/>
    <property type="match status" value="1"/>
</dbReference>
<dbReference type="PANTHER" id="PTHR30158">
    <property type="entry name" value="ACRA/E-RELATED COMPONENT OF DRUG EFFLUX TRANSPORTER"/>
    <property type="match status" value="1"/>
</dbReference>
<keyword evidence="3" id="KW-0732">Signal</keyword>
<dbReference type="InterPro" id="IPR058627">
    <property type="entry name" value="MdtA-like_C"/>
</dbReference>
<dbReference type="EMBL" id="LSDT01000044">
    <property type="protein sequence ID" value="KXB90763.1"/>
    <property type="molecule type" value="Genomic_DNA"/>
</dbReference>
<evidence type="ECO:0000259" key="4">
    <source>
        <dbReference type="Pfam" id="PF25876"/>
    </source>
</evidence>
<evidence type="ECO:0000259" key="5">
    <source>
        <dbReference type="Pfam" id="PF25917"/>
    </source>
</evidence>
<evidence type="ECO:0000259" key="7">
    <source>
        <dbReference type="Pfam" id="PF25967"/>
    </source>
</evidence>
<evidence type="ECO:0000256" key="3">
    <source>
        <dbReference type="SAM" id="SignalP"/>
    </source>
</evidence>
<dbReference type="GO" id="GO:0030313">
    <property type="term" value="C:cell envelope"/>
    <property type="evidence" value="ECO:0007669"/>
    <property type="project" value="UniProtKB-SubCell"/>
</dbReference>
<dbReference type="Pfam" id="PF25967">
    <property type="entry name" value="RND-MFP_C"/>
    <property type="match status" value="1"/>
</dbReference>
<reference evidence="9" key="1">
    <citation type="submission" date="2016-01" db="EMBL/GenBank/DDBJ databases">
        <authorList>
            <person name="Mitreva M."/>
            <person name="Pepin K.H."/>
            <person name="Mihindukulasuriya K.A."/>
            <person name="Fulton R."/>
            <person name="Fronick C."/>
            <person name="O'Laughlin M."/>
            <person name="Miner T."/>
            <person name="Herter B."/>
            <person name="Rosa B.A."/>
            <person name="Cordes M."/>
            <person name="Tomlinson C."/>
            <person name="Wollam A."/>
            <person name="Palsikar V.B."/>
            <person name="Mardis E.R."/>
            <person name="Wilson R.K."/>
        </authorList>
    </citation>
    <scope>NUCLEOTIDE SEQUENCE [LARGE SCALE GENOMIC DNA]</scope>
    <source>
        <strain evidence="9">KA00182</strain>
    </source>
</reference>
<evidence type="ECO:0000256" key="2">
    <source>
        <dbReference type="ARBA" id="ARBA00009477"/>
    </source>
</evidence>
<feature type="domain" description="Multidrug resistance protein MdtA-like alpha-helical hairpin" evidence="4">
    <location>
        <begin position="102"/>
        <end position="169"/>
    </location>
</feature>
<dbReference type="Gene3D" id="2.40.30.170">
    <property type="match status" value="1"/>
</dbReference>
<dbReference type="GO" id="GO:0046677">
    <property type="term" value="P:response to antibiotic"/>
    <property type="evidence" value="ECO:0007669"/>
    <property type="project" value="TreeGrafter"/>
</dbReference>
<feature type="domain" description="Multidrug resistance protein MdtA-like beta-barrel" evidence="6">
    <location>
        <begin position="207"/>
        <end position="287"/>
    </location>
</feature>
<sequence length="386" mass="41704">MSGNRKGLISSVIAIVMVCMLSGCGAPAGLPKGPIAVNTYEVTAEEVTLQDEYSGMVIAAEKVPIRANVSGRIVEKYVQGGQNVRAGQPLFRLDKRDQENALAVAKAEAARAKAVLANQALNYHRYQQLSKQHAVSTQMVTDQESLMRQQEAVVQAQETRVRAAQDTLADTVIYAPFTGVLGVDDVPVGTYVTAGNTPVVTISSTDPVLVSFSLGEEAYLQWAKGNMNHSTWGQALQLRLSDGSMYPEKGRVVQVNHSMEGSAGSVLIKASFANPHHILIPGLYGTVIASQPVRQKVLLVPQRAVQQTLGKYFISVVDASNKVHTKEVQPGKKYGAYWIIRSGIQAGDIIVVDGFQKMKGVDLSFHRLTKADIDKKTVSIGEMKEG</sequence>
<comment type="caution">
    <text evidence="8">The sequence shown here is derived from an EMBL/GenBank/DDBJ whole genome shotgun (WGS) entry which is preliminary data.</text>
</comment>
<feature type="domain" description="Multidrug resistance protein MdtA-like barrel-sandwich hybrid" evidence="5">
    <location>
        <begin position="61"/>
        <end position="199"/>
    </location>
</feature>
<dbReference type="PATRIC" id="fig|1588748.3.peg.1146"/>
<dbReference type="InterPro" id="IPR058624">
    <property type="entry name" value="MdtA-like_HH"/>
</dbReference>
<dbReference type="STRING" id="1588748.HMPREF3182_01188"/>
<dbReference type="InterPro" id="IPR058626">
    <property type="entry name" value="MdtA-like_b-barrel"/>
</dbReference>
<feature type="domain" description="Multidrug resistance protein MdtA-like C-terminal permuted SH3" evidence="7">
    <location>
        <begin position="297"/>
        <end position="357"/>
    </location>
</feature>
<name>A0A134CEW8_9FIRM</name>
<comment type="similarity">
    <text evidence="2">Belongs to the membrane fusion protein (MFP) (TC 8.A.1) family.</text>
</comment>
<dbReference type="AlphaFoldDB" id="A0A134CEW8"/>